<dbReference type="Gene3D" id="3.90.1640.30">
    <property type="match status" value="1"/>
</dbReference>
<dbReference type="NCBIfam" id="TIGR00644">
    <property type="entry name" value="recJ"/>
    <property type="match status" value="1"/>
</dbReference>
<organism evidence="9 10">
    <name type="scientific">Roseburia faecis</name>
    <dbReference type="NCBI Taxonomy" id="301302"/>
    <lineage>
        <taxon>Bacteria</taxon>
        <taxon>Bacillati</taxon>
        <taxon>Bacillota</taxon>
        <taxon>Clostridia</taxon>
        <taxon>Lachnospirales</taxon>
        <taxon>Lachnospiraceae</taxon>
        <taxon>Roseburia</taxon>
    </lineage>
</organism>
<evidence type="ECO:0000256" key="1">
    <source>
        <dbReference type="ARBA" id="ARBA00005915"/>
    </source>
</evidence>
<keyword evidence="10" id="KW-1185">Reference proteome</keyword>
<evidence type="ECO:0000256" key="5">
    <source>
        <dbReference type="ARBA" id="ARBA00022839"/>
    </source>
</evidence>
<evidence type="ECO:0000256" key="3">
    <source>
        <dbReference type="ARBA" id="ARBA00022722"/>
    </source>
</evidence>
<dbReference type="SUPFAM" id="SSF64182">
    <property type="entry name" value="DHH phosphoesterases"/>
    <property type="match status" value="1"/>
</dbReference>
<feature type="domain" description="DDH" evidence="6">
    <location>
        <begin position="78"/>
        <end position="236"/>
    </location>
</feature>
<dbReference type="Gene3D" id="3.10.310.30">
    <property type="match status" value="1"/>
</dbReference>
<dbReference type="Pfam" id="PF01368">
    <property type="entry name" value="DHH"/>
    <property type="match status" value="1"/>
</dbReference>
<feature type="domain" description="DHHA1" evidence="7">
    <location>
        <begin position="353"/>
        <end position="445"/>
    </location>
</feature>
<comment type="similarity">
    <text evidence="1">Belongs to the RecJ family.</text>
</comment>
<reference evidence="10" key="1">
    <citation type="submission" date="2015-05" db="EMBL/GenBank/DDBJ databases">
        <authorList>
            <consortium name="Pathogen Informatics"/>
        </authorList>
    </citation>
    <scope>NUCLEOTIDE SEQUENCE [LARGE SCALE GENOMIC DNA]</scope>
    <source>
        <strain evidence="10">M72</strain>
    </source>
</reference>
<dbReference type="GO" id="GO:0006310">
    <property type="term" value="P:DNA recombination"/>
    <property type="evidence" value="ECO:0007669"/>
    <property type="project" value="InterPro"/>
</dbReference>
<evidence type="ECO:0000256" key="4">
    <source>
        <dbReference type="ARBA" id="ARBA00022801"/>
    </source>
</evidence>
<protein>
    <recommendedName>
        <fullName evidence="2">Single-stranded-DNA-specific exonuclease RecJ</fullName>
    </recommendedName>
</protein>
<dbReference type="InterPro" id="IPR003156">
    <property type="entry name" value="DHHA1_dom"/>
</dbReference>
<dbReference type="GO" id="GO:0008409">
    <property type="term" value="F:5'-3' exonuclease activity"/>
    <property type="evidence" value="ECO:0007669"/>
    <property type="project" value="InterPro"/>
</dbReference>
<feature type="domain" description="RecJ OB" evidence="8">
    <location>
        <begin position="460"/>
        <end position="583"/>
    </location>
</feature>
<evidence type="ECO:0000259" key="6">
    <source>
        <dbReference type="Pfam" id="PF01368"/>
    </source>
</evidence>
<keyword evidence="5 9" id="KW-0269">Exonuclease</keyword>
<dbReference type="STRING" id="301302.ERS852420_02223"/>
<name>A0A0M6WR69_9FIRM</name>
<dbReference type="InterPro" id="IPR038763">
    <property type="entry name" value="DHH_sf"/>
</dbReference>
<dbReference type="GO" id="GO:0003676">
    <property type="term" value="F:nucleic acid binding"/>
    <property type="evidence" value="ECO:0007669"/>
    <property type="project" value="InterPro"/>
</dbReference>
<dbReference type="PANTHER" id="PTHR30255">
    <property type="entry name" value="SINGLE-STRANDED-DNA-SPECIFIC EXONUCLEASE RECJ"/>
    <property type="match status" value="1"/>
</dbReference>
<dbReference type="InterPro" id="IPR004610">
    <property type="entry name" value="RecJ"/>
</dbReference>
<dbReference type="Pfam" id="PF17768">
    <property type="entry name" value="RecJ_OB"/>
    <property type="match status" value="1"/>
</dbReference>
<evidence type="ECO:0000313" key="9">
    <source>
        <dbReference type="EMBL" id="CRL40182.1"/>
    </source>
</evidence>
<dbReference type="PANTHER" id="PTHR30255:SF2">
    <property type="entry name" value="SINGLE-STRANDED-DNA-SPECIFIC EXONUCLEASE RECJ"/>
    <property type="match status" value="1"/>
</dbReference>
<dbReference type="InterPro" id="IPR041122">
    <property type="entry name" value="RecJ_OB"/>
</dbReference>
<proteinExistence type="inferred from homology"/>
<evidence type="ECO:0000256" key="2">
    <source>
        <dbReference type="ARBA" id="ARBA00019841"/>
    </source>
</evidence>
<keyword evidence="4" id="KW-0378">Hydrolase</keyword>
<gene>
    <name evidence="9" type="ORF">M72_08581</name>
</gene>
<keyword evidence="3" id="KW-0540">Nuclease</keyword>
<dbReference type="Pfam" id="PF02272">
    <property type="entry name" value="DHHA1"/>
    <property type="match status" value="1"/>
</dbReference>
<dbReference type="InterPro" id="IPR051673">
    <property type="entry name" value="SSDNA_exonuclease_RecJ"/>
</dbReference>
<dbReference type="Proteomes" id="UP000049979">
    <property type="component" value="Unassembled WGS sequence"/>
</dbReference>
<dbReference type="GO" id="GO:0006281">
    <property type="term" value="P:DNA repair"/>
    <property type="evidence" value="ECO:0007669"/>
    <property type="project" value="InterPro"/>
</dbReference>
<evidence type="ECO:0000313" key="10">
    <source>
        <dbReference type="Proteomes" id="UP000049979"/>
    </source>
</evidence>
<dbReference type="InterPro" id="IPR001667">
    <property type="entry name" value="DDH_dom"/>
</dbReference>
<dbReference type="OrthoDB" id="9809852at2"/>
<sequence>MRQWMVAAKKADFYAIAEKFHVDPVVARIIRNREVIGEKNIRIYLGGNLSDLSDPHQMKDMDRLVEILAQKIRKQAHIRIIGDYDVDGVTSSHLFLTALRRVGAKVDVVIPHRIQDGYGLSLHLLQQAKEDGVDTILTCDNGIAAIDEIAWAKAQKMTVLVTDHHAVPFEEHEGRRTEKKSLADAVVNPHQQDCRYPYKELCGAGVAWNVIRVLYENYDMDKREAEDLLDFVAMATVCDVMSLTGENRILVKEGLKRIRHTKNIGLQALMQACNVQPENISAYHFGYVLGPCVNATGRLDTARHALRLFETGQETEAEEIARDLVDLNQERKELTLQGVEMAKKLCEEGGYENDPVLVLFLPDVHESIAGLIAGRIREMYNRPVFVLTRGEEGVKGSGRSTENYSMYENMCGCAELFTKFGGHPMAAGLSLPEENVEKFRRKINENCPLTVEEVCPDIHIDMAMPVGYASTELVHQFALLEPFGKDNPSPLFADRNLSISRMWVIGKNRNVLRMSVLSEYGQPVPVIFFGDVETLFAYFTEKFGQKEVENALHGRKNRILFSMVYTAKIDFYQGNENLQLEMKYYR</sequence>
<dbReference type="RefSeq" id="WP_055068185.1">
    <property type="nucleotide sequence ID" value="NZ_CP173697.1"/>
</dbReference>
<evidence type="ECO:0000259" key="7">
    <source>
        <dbReference type="Pfam" id="PF02272"/>
    </source>
</evidence>
<evidence type="ECO:0000259" key="8">
    <source>
        <dbReference type="Pfam" id="PF17768"/>
    </source>
</evidence>
<dbReference type="AlphaFoldDB" id="A0A0M6WR69"/>
<accession>A0A0M6WR69</accession>
<dbReference type="EMBL" id="CVRR01000033">
    <property type="protein sequence ID" value="CRL40182.1"/>
    <property type="molecule type" value="Genomic_DNA"/>
</dbReference>